<dbReference type="PROSITE" id="PS50240">
    <property type="entry name" value="TRYPSIN_DOM"/>
    <property type="match status" value="1"/>
</dbReference>
<evidence type="ECO:0000256" key="2">
    <source>
        <dbReference type="ARBA" id="ARBA00023157"/>
    </source>
</evidence>
<dbReference type="Gene3D" id="2.40.10.10">
    <property type="entry name" value="Trypsin-like serine proteases"/>
    <property type="match status" value="2"/>
</dbReference>
<dbReference type="GO" id="GO:0006508">
    <property type="term" value="P:proteolysis"/>
    <property type="evidence" value="ECO:0007669"/>
    <property type="project" value="InterPro"/>
</dbReference>
<comment type="caution">
    <text evidence="7">The sequence shown here is derived from an EMBL/GenBank/DDBJ whole genome shotgun (WGS) entry which is preliminary data.</text>
</comment>
<keyword evidence="3" id="KW-0325">Glycoprotein</keyword>
<dbReference type="SMART" id="SM00020">
    <property type="entry name" value="Tryp_SPc"/>
    <property type="match status" value="1"/>
</dbReference>
<proteinExistence type="inferred from homology"/>
<evidence type="ECO:0000256" key="5">
    <source>
        <dbReference type="SAM" id="SignalP"/>
    </source>
</evidence>
<dbReference type="Proteomes" id="UP000801492">
    <property type="component" value="Unassembled WGS sequence"/>
</dbReference>
<dbReference type="EMBL" id="VTPC01004024">
    <property type="protein sequence ID" value="KAF2897594.1"/>
    <property type="molecule type" value="Genomic_DNA"/>
</dbReference>
<evidence type="ECO:0000259" key="6">
    <source>
        <dbReference type="PROSITE" id="PS50240"/>
    </source>
</evidence>
<sequence>MHFIALLIFLVLTKVNYCVLQSTVKPVTTSKLSGYEISCGYQHSDDFFHTVNDTALSEFPWFAQIKEIHKDDNAKTYSYKFFCSGALITVKHVLTAASCITDDKHSQYLREIVRLGEYNILTKTDCVEDSQVYECNEEVRNFGIDEIMPHPDYKIINNIQRINDIGLITMNGSVSYSDYIRPICLRLPDMPRITDGDELVTIRFQRSLTNVKPKLTRKFIAREACQTKFPKYLPFFMHEGHMCGTHLNDTERNCELNNVGSPVMVNRRYKKNPRWFQVGIITGTWENCHLSLPDLYTDVSYYLEWIEKNLEL</sequence>
<evidence type="ECO:0000256" key="3">
    <source>
        <dbReference type="ARBA" id="ARBA00023180"/>
    </source>
</evidence>
<dbReference type="FunFam" id="2.40.10.10:FF:000028">
    <property type="entry name" value="Serine protease easter"/>
    <property type="match status" value="1"/>
</dbReference>
<gene>
    <name evidence="7" type="ORF">ILUMI_08580</name>
</gene>
<dbReference type="InterPro" id="IPR009003">
    <property type="entry name" value="Peptidase_S1_PA"/>
</dbReference>
<evidence type="ECO:0000256" key="1">
    <source>
        <dbReference type="ARBA" id="ARBA00022729"/>
    </source>
</evidence>
<accession>A0A8K0D1M7</accession>
<dbReference type="CDD" id="cd00190">
    <property type="entry name" value="Tryp_SPc"/>
    <property type="match status" value="1"/>
</dbReference>
<dbReference type="Pfam" id="PF00089">
    <property type="entry name" value="Trypsin"/>
    <property type="match status" value="1"/>
</dbReference>
<dbReference type="InterPro" id="IPR001254">
    <property type="entry name" value="Trypsin_dom"/>
</dbReference>
<organism evidence="7 8">
    <name type="scientific">Ignelater luminosus</name>
    <name type="common">Cucubano</name>
    <name type="synonym">Pyrophorus luminosus</name>
    <dbReference type="NCBI Taxonomy" id="2038154"/>
    <lineage>
        <taxon>Eukaryota</taxon>
        <taxon>Metazoa</taxon>
        <taxon>Ecdysozoa</taxon>
        <taxon>Arthropoda</taxon>
        <taxon>Hexapoda</taxon>
        <taxon>Insecta</taxon>
        <taxon>Pterygota</taxon>
        <taxon>Neoptera</taxon>
        <taxon>Endopterygota</taxon>
        <taxon>Coleoptera</taxon>
        <taxon>Polyphaga</taxon>
        <taxon>Elateriformia</taxon>
        <taxon>Elateroidea</taxon>
        <taxon>Elateridae</taxon>
        <taxon>Agrypninae</taxon>
        <taxon>Pyrophorini</taxon>
        <taxon>Ignelater</taxon>
    </lineage>
</organism>
<name>A0A8K0D1M7_IGNLU</name>
<keyword evidence="1 5" id="KW-0732">Signal</keyword>
<feature type="chain" id="PRO_5035476002" description="Peptidase S1 domain-containing protein" evidence="5">
    <location>
        <begin position="19"/>
        <end position="312"/>
    </location>
</feature>
<dbReference type="OrthoDB" id="6732254at2759"/>
<protein>
    <recommendedName>
        <fullName evidence="6">Peptidase S1 domain-containing protein</fullName>
    </recommendedName>
</protein>
<dbReference type="InterPro" id="IPR043504">
    <property type="entry name" value="Peptidase_S1_PA_chymotrypsin"/>
</dbReference>
<dbReference type="AlphaFoldDB" id="A0A8K0D1M7"/>
<keyword evidence="8" id="KW-1185">Reference proteome</keyword>
<comment type="similarity">
    <text evidence="4">Belongs to the peptidase S1 family. CLIP subfamily.</text>
</comment>
<feature type="domain" description="Peptidase S1" evidence="6">
    <location>
        <begin position="37"/>
        <end position="311"/>
    </location>
</feature>
<evidence type="ECO:0000256" key="4">
    <source>
        <dbReference type="ARBA" id="ARBA00024195"/>
    </source>
</evidence>
<dbReference type="GO" id="GO:0004252">
    <property type="term" value="F:serine-type endopeptidase activity"/>
    <property type="evidence" value="ECO:0007669"/>
    <property type="project" value="InterPro"/>
</dbReference>
<evidence type="ECO:0000313" key="8">
    <source>
        <dbReference type="Proteomes" id="UP000801492"/>
    </source>
</evidence>
<feature type="signal peptide" evidence="5">
    <location>
        <begin position="1"/>
        <end position="18"/>
    </location>
</feature>
<evidence type="ECO:0000313" key="7">
    <source>
        <dbReference type="EMBL" id="KAF2897594.1"/>
    </source>
</evidence>
<reference evidence="7" key="1">
    <citation type="submission" date="2019-08" db="EMBL/GenBank/DDBJ databases">
        <title>The genome of the North American firefly Photinus pyralis.</title>
        <authorList>
            <consortium name="Photinus pyralis genome working group"/>
            <person name="Fallon T.R."/>
            <person name="Sander Lower S.E."/>
            <person name="Weng J.-K."/>
        </authorList>
    </citation>
    <scope>NUCLEOTIDE SEQUENCE</scope>
    <source>
        <strain evidence="7">TRF0915ILg1</strain>
        <tissue evidence="7">Whole body</tissue>
    </source>
</reference>
<dbReference type="SUPFAM" id="SSF50494">
    <property type="entry name" value="Trypsin-like serine proteases"/>
    <property type="match status" value="1"/>
</dbReference>
<keyword evidence="2" id="KW-1015">Disulfide bond</keyword>
<dbReference type="PANTHER" id="PTHR24256">
    <property type="entry name" value="TRYPTASE-RELATED"/>
    <property type="match status" value="1"/>
</dbReference>
<dbReference type="InterPro" id="IPR051487">
    <property type="entry name" value="Ser/Thr_Proteases_Immune/Dev"/>
</dbReference>